<evidence type="ECO:0000313" key="2">
    <source>
        <dbReference type="Proteomes" id="UP000305524"/>
    </source>
</evidence>
<dbReference type="AlphaFoldDB" id="A0A4U2ZV30"/>
<sequence>MEVELLNDLTKELKTRVLSVVITWELINAIVLDRLEGIADEANTDNAHI</sequence>
<feature type="non-terminal residue" evidence="1">
    <location>
        <position position="49"/>
    </location>
</feature>
<organism evidence="1 2">
    <name type="scientific">Bacillus mycoides</name>
    <dbReference type="NCBI Taxonomy" id="1405"/>
    <lineage>
        <taxon>Bacteria</taxon>
        <taxon>Bacillati</taxon>
        <taxon>Bacillota</taxon>
        <taxon>Bacilli</taxon>
        <taxon>Bacillales</taxon>
        <taxon>Bacillaceae</taxon>
        <taxon>Bacillus</taxon>
        <taxon>Bacillus cereus group</taxon>
    </lineage>
</organism>
<name>A0A4U2ZV30_BACMY</name>
<keyword evidence="1" id="KW-0238">DNA-binding</keyword>
<gene>
    <name evidence="1" type="ORF">FC701_32990</name>
</gene>
<protein>
    <submittedName>
        <fullName evidence="1">DNA-binding protein</fullName>
    </submittedName>
</protein>
<dbReference type="GO" id="GO:0003677">
    <property type="term" value="F:DNA binding"/>
    <property type="evidence" value="ECO:0007669"/>
    <property type="project" value="UniProtKB-KW"/>
</dbReference>
<dbReference type="Proteomes" id="UP000305524">
    <property type="component" value="Unassembled WGS sequence"/>
</dbReference>
<dbReference type="EMBL" id="SZOD01001225">
    <property type="protein sequence ID" value="TKI78994.1"/>
    <property type="molecule type" value="Genomic_DNA"/>
</dbReference>
<proteinExistence type="predicted"/>
<evidence type="ECO:0000313" key="1">
    <source>
        <dbReference type="EMBL" id="TKI78994.1"/>
    </source>
</evidence>
<accession>A0A4U2ZV30</accession>
<reference evidence="1 2" key="1">
    <citation type="journal article" date="2019" name="Environ. Microbiol.">
        <title>An active ?-lactamase is a part of an orchestrated cell wall stress resistance network of Bacillus subtilis and related rhizosphere species.</title>
        <authorList>
            <person name="Bucher T."/>
            <person name="Keren-Paz A."/>
            <person name="Hausser J."/>
            <person name="Olender T."/>
            <person name="Cytryn E."/>
            <person name="Kolodkin-Gal I."/>
        </authorList>
    </citation>
    <scope>NUCLEOTIDE SEQUENCE [LARGE SCALE GENOMIC DNA]</scope>
    <source>
        <strain evidence="1 2">I186</strain>
    </source>
</reference>
<comment type="caution">
    <text evidence="1">The sequence shown here is derived from an EMBL/GenBank/DDBJ whole genome shotgun (WGS) entry which is preliminary data.</text>
</comment>